<evidence type="ECO:0000313" key="2">
    <source>
        <dbReference type="Proteomes" id="UP000276133"/>
    </source>
</evidence>
<dbReference type="EMBL" id="REGN01008483">
    <property type="protein sequence ID" value="RNA03481.1"/>
    <property type="molecule type" value="Genomic_DNA"/>
</dbReference>
<evidence type="ECO:0000313" key="1">
    <source>
        <dbReference type="EMBL" id="RNA03481.1"/>
    </source>
</evidence>
<dbReference type="Proteomes" id="UP000276133">
    <property type="component" value="Unassembled WGS sequence"/>
</dbReference>
<keyword evidence="2" id="KW-1185">Reference proteome</keyword>
<reference evidence="1 2" key="1">
    <citation type="journal article" date="2018" name="Sci. Rep.">
        <title>Genomic signatures of local adaptation to the degree of environmental predictability in rotifers.</title>
        <authorList>
            <person name="Franch-Gras L."/>
            <person name="Hahn C."/>
            <person name="Garcia-Roger E.M."/>
            <person name="Carmona M.J."/>
            <person name="Serra M."/>
            <person name="Gomez A."/>
        </authorList>
    </citation>
    <scope>NUCLEOTIDE SEQUENCE [LARGE SCALE GENOMIC DNA]</scope>
    <source>
        <strain evidence="1">HYR1</strain>
    </source>
</reference>
<organism evidence="1 2">
    <name type="scientific">Brachionus plicatilis</name>
    <name type="common">Marine rotifer</name>
    <name type="synonym">Brachionus muelleri</name>
    <dbReference type="NCBI Taxonomy" id="10195"/>
    <lineage>
        <taxon>Eukaryota</taxon>
        <taxon>Metazoa</taxon>
        <taxon>Spiralia</taxon>
        <taxon>Gnathifera</taxon>
        <taxon>Rotifera</taxon>
        <taxon>Eurotatoria</taxon>
        <taxon>Monogononta</taxon>
        <taxon>Pseudotrocha</taxon>
        <taxon>Ploima</taxon>
        <taxon>Brachionidae</taxon>
        <taxon>Brachionus</taxon>
    </lineage>
</organism>
<name>A0A3M7PXJ8_BRAPC</name>
<protein>
    <submittedName>
        <fullName evidence="1">Uncharacterized protein</fullName>
    </submittedName>
</protein>
<dbReference type="AlphaFoldDB" id="A0A3M7PXJ8"/>
<proteinExistence type="predicted"/>
<comment type="caution">
    <text evidence="1">The sequence shown here is derived from an EMBL/GenBank/DDBJ whole genome shotgun (WGS) entry which is preliminary data.</text>
</comment>
<sequence length="88" mass="10029">MELNDPLNYIDEELNITSGVHIVSIDISAKPFKLIKIQSEILKFPYIARLASLILLSFCVDKFGFLVVTPEVPQRIAKKVFLCDDRFS</sequence>
<accession>A0A3M7PXJ8</accession>
<gene>
    <name evidence="1" type="ORF">BpHYR1_010160</name>
</gene>